<dbReference type="NCBIfam" id="TIGR01297">
    <property type="entry name" value="CDF"/>
    <property type="match status" value="1"/>
</dbReference>
<keyword evidence="3 7" id="KW-0812">Transmembrane</keyword>
<feature type="domain" description="Cation efflux protein transmembrane" evidence="8">
    <location>
        <begin position="30"/>
        <end position="258"/>
    </location>
</feature>
<keyword evidence="2" id="KW-0813">Transport</keyword>
<evidence type="ECO:0000256" key="7">
    <source>
        <dbReference type="SAM" id="Phobius"/>
    </source>
</evidence>
<dbReference type="EMBL" id="CP071796">
    <property type="protein sequence ID" value="QTD44356.1"/>
    <property type="molecule type" value="Genomic_DNA"/>
</dbReference>
<feature type="transmembrane region" description="Helical" evidence="7">
    <location>
        <begin position="29"/>
        <end position="54"/>
    </location>
</feature>
<evidence type="ECO:0000313" key="9">
    <source>
        <dbReference type="EMBL" id="QTD44356.1"/>
    </source>
</evidence>
<dbReference type="NCBIfam" id="NF033827">
    <property type="entry name" value="CDF_efflux_DmeF"/>
    <property type="match status" value="1"/>
</dbReference>
<dbReference type="Proteomes" id="UP000663903">
    <property type="component" value="Chromosome"/>
</dbReference>
<dbReference type="GO" id="GO:0016020">
    <property type="term" value="C:membrane"/>
    <property type="evidence" value="ECO:0007669"/>
    <property type="project" value="UniProtKB-SubCell"/>
</dbReference>
<reference evidence="9" key="1">
    <citation type="submission" date="2021-03" db="EMBL/GenBank/DDBJ databases">
        <title>Ottowia sp. 27C isolated from the cloaca of a Giant Asian pond turtle (Heosemys grandis).</title>
        <authorList>
            <person name="Spergser J."/>
            <person name="Busse H.-J."/>
        </authorList>
    </citation>
    <scope>NUCLEOTIDE SEQUENCE</scope>
    <source>
        <strain evidence="9">27C</strain>
    </source>
</reference>
<evidence type="ECO:0000256" key="4">
    <source>
        <dbReference type="ARBA" id="ARBA00022989"/>
    </source>
</evidence>
<dbReference type="PANTHER" id="PTHR45755:SF4">
    <property type="entry name" value="ZINC TRANSPORTER 7"/>
    <property type="match status" value="1"/>
</dbReference>
<feature type="transmembrane region" description="Helical" evidence="7">
    <location>
        <begin position="126"/>
        <end position="149"/>
    </location>
</feature>
<keyword evidence="6 7" id="KW-0472">Membrane</keyword>
<gene>
    <name evidence="9" type="primary">dmeF</name>
    <name evidence="9" type="ORF">J1M35_14745</name>
</gene>
<dbReference type="SUPFAM" id="SSF161111">
    <property type="entry name" value="Cation efflux protein transmembrane domain-like"/>
    <property type="match status" value="1"/>
</dbReference>
<dbReference type="InterPro" id="IPR058533">
    <property type="entry name" value="Cation_efflux_TM"/>
</dbReference>
<organism evidence="9 10">
    <name type="scientific">Ottowia testudinis</name>
    <dbReference type="NCBI Taxonomy" id="2816950"/>
    <lineage>
        <taxon>Bacteria</taxon>
        <taxon>Pseudomonadati</taxon>
        <taxon>Pseudomonadota</taxon>
        <taxon>Betaproteobacteria</taxon>
        <taxon>Burkholderiales</taxon>
        <taxon>Comamonadaceae</taxon>
        <taxon>Ottowia</taxon>
    </lineage>
</organism>
<dbReference type="PANTHER" id="PTHR45755">
    <property type="match status" value="1"/>
</dbReference>
<evidence type="ECO:0000256" key="1">
    <source>
        <dbReference type="ARBA" id="ARBA00004141"/>
    </source>
</evidence>
<feature type="transmembrane region" description="Helical" evidence="7">
    <location>
        <begin position="233"/>
        <end position="250"/>
    </location>
</feature>
<dbReference type="AlphaFoldDB" id="A0A975H2M5"/>
<dbReference type="GO" id="GO:0006882">
    <property type="term" value="P:intracellular zinc ion homeostasis"/>
    <property type="evidence" value="ECO:0007669"/>
    <property type="project" value="InterPro"/>
</dbReference>
<comment type="subcellular location">
    <subcellularLocation>
        <location evidence="1">Membrane</location>
        <topology evidence="1">Multi-pass membrane protein</topology>
    </subcellularLocation>
</comment>
<protein>
    <submittedName>
        <fullName evidence="9">CDF family Co(II)/Ni(II) efflux transporter DmeF</fullName>
    </submittedName>
</protein>
<dbReference type="RefSeq" id="WP_208007920.1">
    <property type="nucleotide sequence ID" value="NZ_CP071796.1"/>
</dbReference>
<keyword evidence="10" id="KW-1185">Reference proteome</keyword>
<dbReference type="InterPro" id="IPR027469">
    <property type="entry name" value="Cation_efflux_TMD_sf"/>
</dbReference>
<feature type="transmembrane region" description="Helical" evidence="7">
    <location>
        <begin position="60"/>
        <end position="77"/>
    </location>
</feature>
<evidence type="ECO:0000313" key="10">
    <source>
        <dbReference type="Proteomes" id="UP000663903"/>
    </source>
</evidence>
<feature type="transmembrane region" description="Helical" evidence="7">
    <location>
        <begin position="89"/>
        <end position="114"/>
    </location>
</feature>
<accession>A0A975H2M5</accession>
<evidence type="ECO:0000256" key="6">
    <source>
        <dbReference type="ARBA" id="ARBA00023136"/>
    </source>
</evidence>
<dbReference type="KEGG" id="otd:J1M35_14745"/>
<feature type="transmembrane region" description="Helical" evidence="7">
    <location>
        <begin position="209"/>
        <end position="227"/>
    </location>
</feature>
<keyword evidence="4 7" id="KW-1133">Transmembrane helix</keyword>
<dbReference type="InterPro" id="IPR045316">
    <property type="entry name" value="Msc2-like"/>
</dbReference>
<evidence type="ECO:0000256" key="2">
    <source>
        <dbReference type="ARBA" id="ARBA00022448"/>
    </source>
</evidence>
<evidence type="ECO:0000256" key="3">
    <source>
        <dbReference type="ARBA" id="ARBA00022692"/>
    </source>
</evidence>
<name>A0A975H2M5_9BURK</name>
<keyword evidence="5" id="KW-0406">Ion transport</keyword>
<dbReference type="Gene3D" id="1.20.1510.10">
    <property type="entry name" value="Cation efflux protein transmembrane domain"/>
    <property type="match status" value="1"/>
</dbReference>
<evidence type="ECO:0000259" key="8">
    <source>
        <dbReference type="Pfam" id="PF01545"/>
    </source>
</evidence>
<proteinExistence type="predicted"/>
<dbReference type="Pfam" id="PF01545">
    <property type="entry name" value="Cation_efflux"/>
    <property type="match status" value="1"/>
</dbReference>
<sequence>MNAQTTLPACPHRHEFHTSSPLAEQRTRWALALTALTMVAEILGGTVFGSMALLADGWHMGTHALALGLAAAAYWAVRRYAQDARFAFGAWKIEVLAAYTSALLLAGVALAMVVESVDRLLHPVEIEFASAIAVAVVGLAVNLLCLWLLHGAGGHEHGHEHGHAHAYEHGHVPHQHQEHEHAHAHAHAQGDAAADLNLRSAVVHVATDAATSVLALLALLGGLWWGLGWLDPVMGLAGAALIALWAWGLLRETTRTLLDVTMQDPVVDTIRAAVHDVAPTAQLRDLHVWRVGAGRYACLVSIAQAPPAAAQALRQRIGRIPSVVHLTLEDWPTHAVDETPYTPTLSAGELP</sequence>
<dbReference type="InterPro" id="IPR002524">
    <property type="entry name" value="Cation_efflux"/>
</dbReference>
<dbReference type="GO" id="GO:0005385">
    <property type="term" value="F:zinc ion transmembrane transporter activity"/>
    <property type="evidence" value="ECO:0007669"/>
    <property type="project" value="InterPro"/>
</dbReference>
<evidence type="ECO:0000256" key="5">
    <source>
        <dbReference type="ARBA" id="ARBA00023065"/>
    </source>
</evidence>